<comment type="caution">
    <text evidence="1">The sequence shown here is derived from an EMBL/GenBank/DDBJ whole genome shotgun (WGS) entry which is preliminary data.</text>
</comment>
<gene>
    <name evidence="1" type="ORF">HMPREF9439_01944</name>
</gene>
<name>F3QLX1_9BURK</name>
<dbReference type="EMBL" id="AFBP01000068">
    <property type="protein sequence ID" value="EGG52566.1"/>
    <property type="molecule type" value="Genomic_DNA"/>
</dbReference>
<reference evidence="1 2" key="1">
    <citation type="submission" date="2011-02" db="EMBL/GenBank/DDBJ databases">
        <authorList>
            <person name="Weinstock G."/>
            <person name="Sodergren E."/>
            <person name="Clifton S."/>
            <person name="Fulton L."/>
            <person name="Fulton B."/>
            <person name="Courtney L."/>
            <person name="Fronick C."/>
            <person name="Harrison M."/>
            <person name="Strong C."/>
            <person name="Farmer C."/>
            <person name="Delahaunty K."/>
            <person name="Markovic C."/>
            <person name="Hall O."/>
            <person name="Minx P."/>
            <person name="Tomlinson C."/>
            <person name="Mitreva M."/>
            <person name="Hou S."/>
            <person name="Chen J."/>
            <person name="Wollam A."/>
            <person name="Pepin K.H."/>
            <person name="Johnson M."/>
            <person name="Bhonagiri V."/>
            <person name="Zhang X."/>
            <person name="Suruliraj S."/>
            <person name="Warren W."/>
            <person name="Chinwalla A."/>
            <person name="Mardis E.R."/>
            <person name="Wilson R.K."/>
        </authorList>
    </citation>
    <scope>NUCLEOTIDE SEQUENCE [LARGE SCALE GENOMIC DNA]</scope>
    <source>
        <strain evidence="1 2">YIT 11859</strain>
    </source>
</reference>
<evidence type="ECO:0000313" key="1">
    <source>
        <dbReference type="EMBL" id="EGG52566.1"/>
    </source>
</evidence>
<accession>F3QLX1</accession>
<proteinExistence type="predicted"/>
<dbReference type="HOGENOM" id="CLU_3186823_0_0_4"/>
<protein>
    <submittedName>
        <fullName evidence="1">Uncharacterized protein</fullName>
    </submittedName>
</protein>
<dbReference type="AlphaFoldDB" id="F3QLX1"/>
<dbReference type="Proteomes" id="UP000005156">
    <property type="component" value="Unassembled WGS sequence"/>
</dbReference>
<organism evidence="1 2">
    <name type="scientific">Parasutterella excrementihominis YIT 11859</name>
    <dbReference type="NCBI Taxonomy" id="762966"/>
    <lineage>
        <taxon>Bacteria</taxon>
        <taxon>Pseudomonadati</taxon>
        <taxon>Pseudomonadota</taxon>
        <taxon>Betaproteobacteria</taxon>
        <taxon>Burkholderiales</taxon>
        <taxon>Sutterellaceae</taxon>
        <taxon>Parasutterella</taxon>
    </lineage>
</organism>
<keyword evidence="2" id="KW-1185">Reference proteome</keyword>
<sequence length="46" mass="5621">MRKLRYQIIKDLVKPLRRIRAKRGKKVKTDLIRRIFSHLTIDNSMN</sequence>
<evidence type="ECO:0000313" key="2">
    <source>
        <dbReference type="Proteomes" id="UP000005156"/>
    </source>
</evidence>